<keyword evidence="1" id="KW-0812">Transmembrane</keyword>
<dbReference type="Proteomes" id="UP001257659">
    <property type="component" value="Unassembled WGS sequence"/>
</dbReference>
<organism evidence="2 3">
    <name type="scientific">Mesonia maritima</name>
    <dbReference type="NCBI Taxonomy" id="1793873"/>
    <lineage>
        <taxon>Bacteria</taxon>
        <taxon>Pseudomonadati</taxon>
        <taxon>Bacteroidota</taxon>
        <taxon>Flavobacteriia</taxon>
        <taxon>Flavobacteriales</taxon>
        <taxon>Flavobacteriaceae</taxon>
        <taxon>Mesonia</taxon>
    </lineage>
</organism>
<comment type="caution">
    <text evidence="2">The sequence shown here is derived from an EMBL/GenBank/DDBJ whole genome shotgun (WGS) entry which is preliminary data.</text>
</comment>
<keyword evidence="3" id="KW-1185">Reference proteome</keyword>
<accession>A0ABU1K5P6</accession>
<dbReference type="RefSeq" id="WP_309727833.1">
    <property type="nucleotide sequence ID" value="NZ_JAVDQA010000003.1"/>
</dbReference>
<feature type="transmembrane region" description="Helical" evidence="1">
    <location>
        <begin position="86"/>
        <end position="109"/>
    </location>
</feature>
<sequence length="178" mass="20745">MKKVKKIEIIILGILWTISITTYSIALLNNYALFNSDYLGLVGLIIVTVIAFIRPQKLFISIFILLIFGLFNLLSFAYFFNIVLVFGFSVLITPGIQFNSLILLTILVIKKRNKLEQLYQDTFRETMEEKEETKLKTKNKFKMKFNELNDKEIENKLQQDLVPEAISALNEIKENRKK</sequence>
<gene>
    <name evidence="2" type="ORF">GGR31_001577</name>
</gene>
<evidence type="ECO:0000256" key="1">
    <source>
        <dbReference type="SAM" id="Phobius"/>
    </source>
</evidence>
<reference evidence="2 3" key="1">
    <citation type="submission" date="2023-07" db="EMBL/GenBank/DDBJ databases">
        <title>Genomic Encyclopedia of Type Strains, Phase IV (KMG-IV): sequencing the most valuable type-strain genomes for metagenomic binning, comparative biology and taxonomic classification.</title>
        <authorList>
            <person name="Goeker M."/>
        </authorList>
    </citation>
    <scope>NUCLEOTIDE SEQUENCE [LARGE SCALE GENOMIC DNA]</scope>
    <source>
        <strain evidence="2 3">DSM 102814</strain>
    </source>
</reference>
<feature type="transmembrane region" description="Helical" evidence="1">
    <location>
        <begin position="58"/>
        <end position="80"/>
    </location>
</feature>
<evidence type="ECO:0000313" key="3">
    <source>
        <dbReference type="Proteomes" id="UP001257659"/>
    </source>
</evidence>
<evidence type="ECO:0000313" key="2">
    <source>
        <dbReference type="EMBL" id="MDR6300934.1"/>
    </source>
</evidence>
<keyword evidence="1" id="KW-1133">Transmembrane helix</keyword>
<feature type="transmembrane region" description="Helical" evidence="1">
    <location>
        <begin position="32"/>
        <end position="53"/>
    </location>
</feature>
<keyword evidence="1" id="KW-0472">Membrane</keyword>
<feature type="transmembrane region" description="Helical" evidence="1">
    <location>
        <begin position="7"/>
        <end position="26"/>
    </location>
</feature>
<protein>
    <submittedName>
        <fullName evidence="2">Uncharacterized protein</fullName>
    </submittedName>
</protein>
<dbReference type="EMBL" id="JAVDQA010000003">
    <property type="protein sequence ID" value="MDR6300934.1"/>
    <property type="molecule type" value="Genomic_DNA"/>
</dbReference>
<proteinExistence type="predicted"/>
<name>A0ABU1K5P6_9FLAO</name>